<feature type="non-terminal residue" evidence="1">
    <location>
        <position position="1"/>
    </location>
</feature>
<dbReference type="EMBL" id="CAVNYO010000403">
    <property type="protein sequence ID" value="CAK5275033.1"/>
    <property type="molecule type" value="Genomic_DNA"/>
</dbReference>
<reference evidence="1" key="1">
    <citation type="submission" date="2023-11" db="EMBL/GenBank/DDBJ databases">
        <authorList>
            <person name="De Vega J J."/>
            <person name="De Vega J J."/>
        </authorList>
    </citation>
    <scope>NUCLEOTIDE SEQUENCE</scope>
</reference>
<dbReference type="AlphaFoldDB" id="A0AAD2Q4E4"/>
<proteinExistence type="predicted"/>
<sequence>MVHRLCPFHMARRAPSPRRRRSSTARGTCLDYCGTPFDYRGRQLGSIGRVCQEWPLTWESQVGIWSYVIDYLGTSGAICRQQQRLVPLVHTVPKGGGGDCSSKRTGLLNRRQPLL</sequence>
<gene>
    <name evidence="1" type="ORF">MYCIT1_LOCUS22537</name>
</gene>
<protein>
    <submittedName>
        <fullName evidence="1">Uncharacterized protein</fullName>
    </submittedName>
</protein>
<keyword evidence="2" id="KW-1185">Reference proteome</keyword>
<organism evidence="1 2">
    <name type="scientific">Mycena citricolor</name>
    <dbReference type="NCBI Taxonomy" id="2018698"/>
    <lineage>
        <taxon>Eukaryota</taxon>
        <taxon>Fungi</taxon>
        <taxon>Dikarya</taxon>
        <taxon>Basidiomycota</taxon>
        <taxon>Agaricomycotina</taxon>
        <taxon>Agaricomycetes</taxon>
        <taxon>Agaricomycetidae</taxon>
        <taxon>Agaricales</taxon>
        <taxon>Marasmiineae</taxon>
        <taxon>Mycenaceae</taxon>
        <taxon>Mycena</taxon>
    </lineage>
</organism>
<dbReference type="Proteomes" id="UP001295794">
    <property type="component" value="Unassembled WGS sequence"/>
</dbReference>
<evidence type="ECO:0000313" key="1">
    <source>
        <dbReference type="EMBL" id="CAK5275033.1"/>
    </source>
</evidence>
<accession>A0AAD2Q4E4</accession>
<name>A0AAD2Q4E4_9AGAR</name>
<evidence type="ECO:0000313" key="2">
    <source>
        <dbReference type="Proteomes" id="UP001295794"/>
    </source>
</evidence>
<comment type="caution">
    <text evidence="1">The sequence shown here is derived from an EMBL/GenBank/DDBJ whole genome shotgun (WGS) entry which is preliminary data.</text>
</comment>